<evidence type="ECO:0000256" key="2">
    <source>
        <dbReference type="ARBA" id="ARBA00008056"/>
    </source>
</evidence>
<evidence type="ECO:0000256" key="5">
    <source>
        <dbReference type="ARBA" id="ARBA00023004"/>
    </source>
</evidence>
<dbReference type="EMBL" id="GGEC01017986">
    <property type="protein sequence ID" value="MBW98469.1"/>
    <property type="molecule type" value="Transcribed_RNA"/>
</dbReference>
<dbReference type="Pfam" id="PF03171">
    <property type="entry name" value="2OG-FeII_Oxy"/>
    <property type="match status" value="1"/>
</dbReference>
<feature type="domain" description="Fe2OG dioxygenase" evidence="7">
    <location>
        <begin position="218"/>
        <end position="325"/>
    </location>
</feature>
<dbReference type="InterPro" id="IPR044861">
    <property type="entry name" value="IPNS-like_FE2OG_OXY"/>
</dbReference>
<evidence type="ECO:0000259" key="7">
    <source>
        <dbReference type="PROSITE" id="PS51471"/>
    </source>
</evidence>
<proteinExistence type="inferred from homology"/>
<evidence type="ECO:0000313" key="8">
    <source>
        <dbReference type="EMBL" id="MBW98469.1"/>
    </source>
</evidence>
<dbReference type="InterPro" id="IPR026992">
    <property type="entry name" value="DIOX_N"/>
</dbReference>
<dbReference type="Pfam" id="PF14226">
    <property type="entry name" value="DIOX_N"/>
    <property type="match status" value="1"/>
</dbReference>
<evidence type="ECO:0000256" key="4">
    <source>
        <dbReference type="ARBA" id="ARBA00023002"/>
    </source>
</evidence>
<keyword evidence="4 6" id="KW-0560">Oxidoreductase</keyword>
<keyword evidence="3 6" id="KW-0479">Metal-binding</keyword>
<name>A0A2P2JYC4_RHIMU</name>
<dbReference type="Gene3D" id="2.60.120.330">
    <property type="entry name" value="B-lactam Antibiotic, Isopenicillin N Synthase, Chain"/>
    <property type="match status" value="1"/>
</dbReference>
<dbReference type="SUPFAM" id="SSF51197">
    <property type="entry name" value="Clavaminate synthase-like"/>
    <property type="match status" value="1"/>
</dbReference>
<reference evidence="8" key="1">
    <citation type="submission" date="2018-02" db="EMBL/GenBank/DDBJ databases">
        <title>Rhizophora mucronata_Transcriptome.</title>
        <authorList>
            <person name="Meera S.P."/>
            <person name="Sreeshan A."/>
            <person name="Augustine A."/>
        </authorList>
    </citation>
    <scope>NUCLEOTIDE SEQUENCE</scope>
    <source>
        <tissue evidence="8">Leaf</tissue>
    </source>
</reference>
<evidence type="ECO:0000256" key="6">
    <source>
        <dbReference type="RuleBase" id="RU003682"/>
    </source>
</evidence>
<dbReference type="PANTHER" id="PTHR10209">
    <property type="entry name" value="OXIDOREDUCTASE, 2OG-FE II OXYGENASE FAMILY PROTEIN"/>
    <property type="match status" value="1"/>
</dbReference>
<protein>
    <recommendedName>
        <fullName evidence="7">Fe2OG dioxygenase domain-containing protein</fullName>
    </recommendedName>
</protein>
<sequence length="428" mass="48280">MTTESSGKIEGDYEYYYDREAELKAFEDSKAGVKGLVDGGVEKIPRIFVHNQSDINGKSNPGDCKFSIPVVDLEGIYRDANLRAKIVGQVRDACEKWGFFQLVNHGIPASVLEDMMDGVRRFHEQDIEVKKEFYSRDETRKFKFNTNFDFFQASASNWRDSLYCVMAPQPPHPEELPEICRDVIIDYSNKVLKLGQVLFELLSEALGLNPRHLKDMGCAEGLFLIGHYYPACPEPDLTLGTTKHTDGSFLTILLQDQVGGLQVLHEDHWVDVTPIPESLIVNVGDMSQLITNGKFRSVYHRCWRKVLARESLLPVSSERTSRNGPLQDSMGQLRSCYPKITRRGTEKPQSRSIQHSSTQKGLMGSVDWSISSVEFGILDHSGPHPVALQKAWMFNSYSVFRALIGDLDGLEMSGSAGLLIIYKYRVPF</sequence>
<organism evidence="8">
    <name type="scientific">Rhizophora mucronata</name>
    <name type="common">Asiatic mangrove</name>
    <dbReference type="NCBI Taxonomy" id="61149"/>
    <lineage>
        <taxon>Eukaryota</taxon>
        <taxon>Viridiplantae</taxon>
        <taxon>Streptophyta</taxon>
        <taxon>Embryophyta</taxon>
        <taxon>Tracheophyta</taxon>
        <taxon>Spermatophyta</taxon>
        <taxon>Magnoliopsida</taxon>
        <taxon>eudicotyledons</taxon>
        <taxon>Gunneridae</taxon>
        <taxon>Pentapetalae</taxon>
        <taxon>rosids</taxon>
        <taxon>fabids</taxon>
        <taxon>Malpighiales</taxon>
        <taxon>Rhizophoraceae</taxon>
        <taxon>Rhizophora</taxon>
    </lineage>
</organism>
<evidence type="ECO:0000256" key="1">
    <source>
        <dbReference type="ARBA" id="ARBA00001962"/>
    </source>
</evidence>
<dbReference type="InterPro" id="IPR027443">
    <property type="entry name" value="IPNS-like_sf"/>
</dbReference>
<dbReference type="GO" id="GO:0046872">
    <property type="term" value="F:metal ion binding"/>
    <property type="evidence" value="ECO:0007669"/>
    <property type="project" value="UniProtKB-KW"/>
</dbReference>
<comment type="cofactor">
    <cofactor evidence="1">
        <name>Fe cation</name>
        <dbReference type="ChEBI" id="CHEBI:24875"/>
    </cofactor>
</comment>
<dbReference type="PROSITE" id="PS51471">
    <property type="entry name" value="FE2OG_OXY"/>
    <property type="match status" value="1"/>
</dbReference>
<accession>A0A2P2JYC4</accession>
<dbReference type="FunFam" id="2.60.120.330:FF:000005">
    <property type="entry name" value="1-aminocyclopropane-1-carboxylate oxidase homolog 1"/>
    <property type="match status" value="1"/>
</dbReference>
<dbReference type="PANTHER" id="PTHR10209:SF884">
    <property type="entry name" value="1-AMINOCYCLOPROPANE-1-CARBOXYLATE OXIDASE HOMOLOG 1-LIKE"/>
    <property type="match status" value="1"/>
</dbReference>
<keyword evidence="5 6" id="KW-0408">Iron</keyword>
<comment type="similarity">
    <text evidence="2 6">Belongs to the iron/ascorbate-dependent oxidoreductase family.</text>
</comment>
<dbReference type="AlphaFoldDB" id="A0A2P2JYC4"/>
<dbReference type="GO" id="GO:0051213">
    <property type="term" value="F:dioxygenase activity"/>
    <property type="evidence" value="ECO:0007669"/>
    <property type="project" value="UniProtKB-ARBA"/>
</dbReference>
<dbReference type="InterPro" id="IPR005123">
    <property type="entry name" value="Oxoglu/Fe-dep_dioxygenase_dom"/>
</dbReference>
<evidence type="ECO:0000256" key="3">
    <source>
        <dbReference type="ARBA" id="ARBA00022723"/>
    </source>
</evidence>